<feature type="transmembrane region" description="Helical" evidence="11">
    <location>
        <begin position="289"/>
        <end position="312"/>
    </location>
</feature>
<evidence type="ECO:0000256" key="7">
    <source>
        <dbReference type="ARBA" id="ARBA00022840"/>
    </source>
</evidence>
<feature type="transmembrane region" description="Helical" evidence="11">
    <location>
        <begin position="348"/>
        <end position="370"/>
    </location>
</feature>
<dbReference type="InterPro" id="IPR013525">
    <property type="entry name" value="ABC2_TM"/>
</dbReference>
<feature type="transmembrane region" description="Helical" evidence="11">
    <location>
        <begin position="1115"/>
        <end position="1137"/>
    </location>
</feature>
<dbReference type="CDD" id="cd03263">
    <property type="entry name" value="ABC_subfamily_A"/>
    <property type="match status" value="1"/>
</dbReference>
<dbReference type="Gene3D" id="3.40.50.300">
    <property type="entry name" value="P-loop containing nucleotide triphosphate hydrolases"/>
    <property type="match status" value="2"/>
</dbReference>
<dbReference type="GO" id="GO:0016887">
    <property type="term" value="F:ATP hydrolysis activity"/>
    <property type="evidence" value="ECO:0007669"/>
    <property type="project" value="InterPro"/>
</dbReference>
<evidence type="ECO:0000256" key="8">
    <source>
        <dbReference type="ARBA" id="ARBA00022989"/>
    </source>
</evidence>
<dbReference type="SUPFAM" id="SSF52540">
    <property type="entry name" value="P-loop containing nucleoside triphosphate hydrolases"/>
    <property type="match status" value="2"/>
</dbReference>
<evidence type="ECO:0000256" key="5">
    <source>
        <dbReference type="ARBA" id="ARBA00022737"/>
    </source>
</evidence>
<dbReference type="InterPro" id="IPR026082">
    <property type="entry name" value="ABCA"/>
</dbReference>
<gene>
    <name evidence="13" type="ORF">IFR04_005718</name>
</gene>
<keyword evidence="4 11" id="KW-0812">Transmembrane</keyword>
<feature type="transmembrane region" description="Helical" evidence="11">
    <location>
        <begin position="1035"/>
        <end position="1057"/>
    </location>
</feature>
<keyword evidence="8 11" id="KW-1133">Transmembrane helix</keyword>
<evidence type="ECO:0000256" key="3">
    <source>
        <dbReference type="ARBA" id="ARBA00022448"/>
    </source>
</evidence>
<dbReference type="PANTHER" id="PTHR19229:SF36">
    <property type="entry name" value="ATP-BINDING CASSETTE SUB-FAMILY A MEMBER 2"/>
    <property type="match status" value="1"/>
</dbReference>
<evidence type="ECO:0000256" key="1">
    <source>
        <dbReference type="ARBA" id="ARBA00004141"/>
    </source>
</evidence>
<comment type="similarity">
    <text evidence="2">Belongs to the ABC transporter superfamily. ABCA family.</text>
</comment>
<evidence type="ECO:0000313" key="13">
    <source>
        <dbReference type="EMBL" id="KAG4421198.1"/>
    </source>
</evidence>
<feature type="transmembrane region" description="Helical" evidence="11">
    <location>
        <begin position="319"/>
        <end position="342"/>
    </location>
</feature>
<dbReference type="EMBL" id="JAFJYH010000070">
    <property type="protein sequence ID" value="KAG4421198.1"/>
    <property type="molecule type" value="Genomic_DNA"/>
</dbReference>
<evidence type="ECO:0000256" key="6">
    <source>
        <dbReference type="ARBA" id="ARBA00022741"/>
    </source>
</evidence>
<dbReference type="Proteomes" id="UP000664132">
    <property type="component" value="Unassembled WGS sequence"/>
</dbReference>
<feature type="transmembrane region" description="Helical" evidence="11">
    <location>
        <begin position="377"/>
        <end position="398"/>
    </location>
</feature>
<comment type="subcellular location">
    <subcellularLocation>
        <location evidence="1">Membrane</location>
        <topology evidence="1">Multi-pass membrane protein</topology>
    </subcellularLocation>
</comment>
<dbReference type="OrthoDB" id="8061355at2759"/>
<dbReference type="Pfam" id="PF00005">
    <property type="entry name" value="ABC_tran"/>
    <property type="match status" value="2"/>
</dbReference>
<evidence type="ECO:0000256" key="11">
    <source>
        <dbReference type="SAM" id="Phobius"/>
    </source>
</evidence>
<evidence type="ECO:0000256" key="4">
    <source>
        <dbReference type="ARBA" id="ARBA00022692"/>
    </source>
</evidence>
<evidence type="ECO:0000256" key="2">
    <source>
        <dbReference type="ARBA" id="ARBA00008869"/>
    </source>
</evidence>
<feature type="domain" description="ABC transporter" evidence="12">
    <location>
        <begin position="469"/>
        <end position="693"/>
    </location>
</feature>
<dbReference type="GO" id="GO:0005319">
    <property type="term" value="F:lipid transporter activity"/>
    <property type="evidence" value="ECO:0007669"/>
    <property type="project" value="TreeGrafter"/>
</dbReference>
<dbReference type="GO" id="GO:0005524">
    <property type="term" value="F:ATP binding"/>
    <property type="evidence" value="ECO:0007669"/>
    <property type="project" value="UniProtKB-KW"/>
</dbReference>
<evidence type="ECO:0000259" key="12">
    <source>
        <dbReference type="PROSITE" id="PS50893"/>
    </source>
</evidence>
<dbReference type="InterPro" id="IPR003593">
    <property type="entry name" value="AAA+_ATPase"/>
</dbReference>
<dbReference type="InterPro" id="IPR027417">
    <property type="entry name" value="P-loop_NTPase"/>
</dbReference>
<feature type="transmembrane region" description="Helical" evidence="11">
    <location>
        <begin position="1078"/>
        <end position="1103"/>
    </location>
</feature>
<feature type="transmembrane region" description="Helical" evidence="11">
    <location>
        <begin position="810"/>
        <end position="834"/>
    </location>
</feature>
<protein>
    <recommendedName>
        <fullName evidence="12">ABC transporter domain-containing protein</fullName>
    </recommendedName>
</protein>
<sequence>MSSSAQQPTWRRIYLQTITLTHKNLLIFFKSPTVTFVRAFLFPLAVTLIFSFLVHLNTTSSWSSNDYGISKVSYPLRSLADAIHTSPSRKLVFIKNGFSNETLDPIIEGVLREPGLEDVDSIVSDDPNTLFNICKQSTTGASDCFAAIIFTALNETNVDYSIAIDSSIGDSYGYWDYRKDDTLLPGRIFPLQWAVDAQIGNFSTAPRPSTQAFSGYFGAINNETPAEPDTNGPYWLSLVTIFVAPIFILILIGVVYHLSTFVATERESSMSELMAAQNVTVMPRLLSTMLSFFAVYFPGFLACSIILTQILFKETSDILFLFITLLAGASMIASSHFLASFFSKAQLAGLYTSTLVFALALITLAATLTSNVEFPQVLALSLIFPPCAWATFISDVALREYLLHPFSLNPDAYTNRFSEKLQRLDGYLYVIFFILQIIIYTSAAYGVERKLWGVKRKYDLIDANDDVALRVTSLSKTYNGKRPWYWPFMRKGAPLLAVDKLNLEVKTGSVTFLLGPNGGGKTTTLKCVAGMTSMDVGSRLELNESGLVFGICPQSNVFWENLTVDEHIRIWRKLKNAAYHNPNEDAGDVLAECDLLEKGPAKAKTLSGGQMRKLQLAIAFVGGSKDPLSRRNIWNIIQNGHSRRTVLVTTHFLDEADILADHIAIVYKGKLVCKGPGTSLKAKYGDDYIIRSDSDVSGDTMVWRSSNSAQATRKILELESLSEDDTTYNVTFPTLEQVFLKVTSETAVHDQGGDGIVGEEETNTVIDEKIFALENDNAEDIDLDVGHTIGLARQVLTLYKKRYILLRQKAGWISYGINTIIPIIIASALVKFMYKFDSLQTCQTNGILLRNATEGSSSEEAGYPVLAPLDYYDAPSIYSYQNRSSTYLGPTSAFTGGAQDQIYADVVGRIFSDYPAYTYQPNGSYTSSPPLNSSEILAKSLSTRGFVNSTDEMIAGITNSSQNGYYSFGLYAPTSEAATLFYSASKGAYQAGIQMVGFSLLTNRISNTTVTNGPAKISTASVRLMRMPKNKVNTFAMPIAVLISLAFIAATSVAVIYPSFERNNRVRALHYSNGVTPFALWAGYLLFDMQFIIFQSLFVWGLLYVQQSLQRLWYAPAYLLGVFILFGLATYLGTYVISLFTKKAAFAIAAGLHVLLTVLYIVAYVMNSSFGDESALFETYNSIQFGLGLSSPGANLVRGLFLSSNSFEILCGKYADNDISSPFSYNRYGSVYTNLIIQILFLVAFLVIYEYGSADWVHRNITHRGIPSRLHYIVESGDPAPSNGQAQTEKNETAAMNSPQILTVSRVSKYFGKTFAVENVSFDISANQTLALLGGNGAGKTTVINMIRGELKPNFGDIYLDGISVSRQPQKARLHIGVCPQDDAIDNLTVRQTLRFYATVKGLKNVEGNVDRILAALNITMYEHLRVVALSGGTRRKLSVAIALLGNPRVLLLDEPSTGQDAGAKRILWKALQSISANRAILLTTHSMEEAEALATNVAIMGTKMLATGTLASLQESHGGAYSMRAVRVPELSAAEVESIVKGRFGGMVKGYTDAHGQVGWQLPHEKRALGSIMRVMEELMGDAIEEDDENEDETGPGQGGSAGAAGAAAGGSSTAVASRKVIQAYTVTGPTLEEVFMNVAREAGQAGGV</sequence>
<dbReference type="GO" id="GO:0140359">
    <property type="term" value="F:ABC-type transporter activity"/>
    <property type="evidence" value="ECO:0007669"/>
    <property type="project" value="InterPro"/>
</dbReference>
<keyword evidence="7" id="KW-0067">ATP-binding</keyword>
<organism evidence="13 14">
    <name type="scientific">Cadophora malorum</name>
    <dbReference type="NCBI Taxonomy" id="108018"/>
    <lineage>
        <taxon>Eukaryota</taxon>
        <taxon>Fungi</taxon>
        <taxon>Dikarya</taxon>
        <taxon>Ascomycota</taxon>
        <taxon>Pezizomycotina</taxon>
        <taxon>Leotiomycetes</taxon>
        <taxon>Helotiales</taxon>
        <taxon>Ploettnerulaceae</taxon>
        <taxon>Cadophora</taxon>
    </lineage>
</organism>
<keyword evidence="3" id="KW-0813">Transport</keyword>
<feature type="transmembrane region" description="Helical" evidence="11">
    <location>
        <begin position="1231"/>
        <end position="1249"/>
    </location>
</feature>
<proteinExistence type="inferred from homology"/>
<name>A0A8H7WB38_9HELO</name>
<feature type="region of interest" description="Disordered" evidence="10">
    <location>
        <begin position="1587"/>
        <end position="1610"/>
    </location>
</feature>
<dbReference type="InterPro" id="IPR017871">
    <property type="entry name" value="ABC_transporter-like_CS"/>
</dbReference>
<dbReference type="Pfam" id="PF12698">
    <property type="entry name" value="ABC2_membrane_3"/>
    <property type="match status" value="1"/>
</dbReference>
<dbReference type="SMART" id="SM00382">
    <property type="entry name" value="AAA"/>
    <property type="match status" value="2"/>
</dbReference>
<keyword evidence="14" id="KW-1185">Reference proteome</keyword>
<dbReference type="GO" id="GO:0016020">
    <property type="term" value="C:membrane"/>
    <property type="evidence" value="ECO:0007669"/>
    <property type="project" value="UniProtKB-SubCell"/>
</dbReference>
<feature type="transmembrane region" description="Helical" evidence="11">
    <location>
        <begin position="1144"/>
        <end position="1166"/>
    </location>
</feature>
<feature type="transmembrane region" description="Helical" evidence="11">
    <location>
        <begin position="426"/>
        <end position="447"/>
    </location>
</feature>
<keyword evidence="6" id="KW-0547">Nucleotide-binding</keyword>
<feature type="domain" description="ABC transporter" evidence="12">
    <location>
        <begin position="1302"/>
        <end position="1527"/>
    </location>
</feature>
<evidence type="ECO:0000256" key="9">
    <source>
        <dbReference type="ARBA" id="ARBA00023136"/>
    </source>
</evidence>
<dbReference type="PANTHER" id="PTHR19229">
    <property type="entry name" value="ATP-BINDING CASSETTE TRANSPORTER SUBFAMILY A ABCA"/>
    <property type="match status" value="1"/>
</dbReference>
<dbReference type="PROSITE" id="PS00211">
    <property type="entry name" value="ABC_TRANSPORTER_1"/>
    <property type="match status" value="1"/>
</dbReference>
<evidence type="ECO:0000313" key="14">
    <source>
        <dbReference type="Proteomes" id="UP000664132"/>
    </source>
</evidence>
<reference evidence="13" key="1">
    <citation type="submission" date="2021-02" db="EMBL/GenBank/DDBJ databases">
        <title>Genome sequence Cadophora malorum strain M34.</title>
        <authorList>
            <person name="Stefanovic E."/>
            <person name="Vu D."/>
            <person name="Scully C."/>
            <person name="Dijksterhuis J."/>
            <person name="Roader J."/>
            <person name="Houbraken J."/>
        </authorList>
    </citation>
    <scope>NUCLEOTIDE SEQUENCE</scope>
    <source>
        <strain evidence="13">M34</strain>
    </source>
</reference>
<evidence type="ECO:0000256" key="10">
    <source>
        <dbReference type="SAM" id="MobiDB-lite"/>
    </source>
</evidence>
<accession>A0A8H7WB38</accession>
<dbReference type="InterPro" id="IPR003439">
    <property type="entry name" value="ABC_transporter-like_ATP-bd"/>
</dbReference>
<feature type="transmembrane region" description="Helical" evidence="11">
    <location>
        <begin position="234"/>
        <end position="258"/>
    </location>
</feature>
<keyword evidence="9 11" id="KW-0472">Membrane</keyword>
<feature type="transmembrane region" description="Helical" evidence="11">
    <location>
        <begin position="36"/>
        <end position="56"/>
    </location>
</feature>
<dbReference type="PROSITE" id="PS50893">
    <property type="entry name" value="ABC_TRANSPORTER_2"/>
    <property type="match status" value="2"/>
</dbReference>
<comment type="caution">
    <text evidence="13">The sequence shown here is derived from an EMBL/GenBank/DDBJ whole genome shotgun (WGS) entry which is preliminary data.</text>
</comment>
<keyword evidence="5" id="KW-0677">Repeat</keyword>